<name>A0A6P1MH65_9FIRM</name>
<dbReference type="KEGG" id="amic:Ami3637_12325"/>
<dbReference type="Proteomes" id="UP000463883">
    <property type="component" value="Chromosome"/>
</dbReference>
<dbReference type="RefSeq" id="WP_162362848.1">
    <property type="nucleotide sequence ID" value="NZ_CP047591.1"/>
</dbReference>
<reference evidence="1 2" key="1">
    <citation type="submission" date="2020-01" db="EMBL/GenBank/DDBJ databases">
        <title>Genomic analysis of Aminipila sp. CBA3637.</title>
        <authorList>
            <person name="Kim Y.B."/>
            <person name="Roh S.W."/>
        </authorList>
    </citation>
    <scope>NUCLEOTIDE SEQUENCE [LARGE SCALE GENOMIC DNA]</scope>
    <source>
        <strain evidence="1 2">CBA3637</strain>
    </source>
</reference>
<dbReference type="EMBL" id="CP047591">
    <property type="protein sequence ID" value="QHI73081.1"/>
    <property type="molecule type" value="Genomic_DNA"/>
</dbReference>
<keyword evidence="2" id="KW-1185">Reference proteome</keyword>
<protein>
    <submittedName>
        <fullName evidence="1">Uncharacterized protein</fullName>
    </submittedName>
</protein>
<evidence type="ECO:0000313" key="2">
    <source>
        <dbReference type="Proteomes" id="UP000463883"/>
    </source>
</evidence>
<organism evidence="1 2">
    <name type="scientific">Aminipila terrae</name>
    <dbReference type="NCBI Taxonomy" id="2697030"/>
    <lineage>
        <taxon>Bacteria</taxon>
        <taxon>Bacillati</taxon>
        <taxon>Bacillota</taxon>
        <taxon>Clostridia</taxon>
        <taxon>Peptostreptococcales</taxon>
        <taxon>Anaerovoracaceae</taxon>
        <taxon>Aminipila</taxon>
    </lineage>
</organism>
<dbReference type="AlphaFoldDB" id="A0A6P1MH65"/>
<sequence length="225" mass="25893">MAVNSLHFMKFHMSEPWSIKDLCEKIFNSLSEEGERFILNEETASIIDGYYVTYFYAKEMIYNEDINSLETIVVKKSLVIPFSIDLKNQIIDVWSSKSNANKLVTQLGIRLDHKVSIESIDINLENIANDLQGRNIKIGRIKIQNFLIEKDIVANCTFDLSNHNNPSNTLKKYSKDLVQMAIIISEEQNEVVSMMIYKSGSVVVYKSKEEISLKTLELVRKICVR</sequence>
<gene>
    <name evidence="1" type="ORF">Ami3637_12325</name>
</gene>
<evidence type="ECO:0000313" key="1">
    <source>
        <dbReference type="EMBL" id="QHI73081.1"/>
    </source>
</evidence>
<accession>A0A6P1MH65</accession>
<proteinExistence type="predicted"/>